<evidence type="ECO:0000313" key="2">
    <source>
        <dbReference type="Proteomes" id="UP001230504"/>
    </source>
</evidence>
<keyword evidence="2" id="KW-1185">Reference proteome</keyword>
<dbReference type="EMBL" id="JAHLJV010000001">
    <property type="protein sequence ID" value="KAK1600115.1"/>
    <property type="molecule type" value="Genomic_DNA"/>
</dbReference>
<dbReference type="RefSeq" id="XP_060420611.1">
    <property type="nucleotide sequence ID" value="XM_060565118.1"/>
</dbReference>
<reference evidence="1" key="1">
    <citation type="submission" date="2021-06" db="EMBL/GenBank/DDBJ databases">
        <title>Comparative genomics, transcriptomics and evolutionary studies reveal genomic signatures of adaptation to plant cell wall in hemibiotrophic fungi.</title>
        <authorList>
            <consortium name="DOE Joint Genome Institute"/>
            <person name="Baroncelli R."/>
            <person name="Diaz J.F."/>
            <person name="Benocci T."/>
            <person name="Peng M."/>
            <person name="Battaglia E."/>
            <person name="Haridas S."/>
            <person name="Andreopoulos W."/>
            <person name="Labutti K."/>
            <person name="Pangilinan J."/>
            <person name="Floch G.L."/>
            <person name="Makela M.R."/>
            <person name="Henrissat B."/>
            <person name="Grigoriev I.V."/>
            <person name="Crouch J.A."/>
            <person name="De Vries R.P."/>
            <person name="Sukno S.A."/>
            <person name="Thon M.R."/>
        </authorList>
    </citation>
    <scope>NUCLEOTIDE SEQUENCE</scope>
    <source>
        <strain evidence="1">CBS 125086</strain>
    </source>
</reference>
<organism evidence="1 2">
    <name type="scientific">Colletotrichum navitas</name>
    <dbReference type="NCBI Taxonomy" id="681940"/>
    <lineage>
        <taxon>Eukaryota</taxon>
        <taxon>Fungi</taxon>
        <taxon>Dikarya</taxon>
        <taxon>Ascomycota</taxon>
        <taxon>Pezizomycotina</taxon>
        <taxon>Sordariomycetes</taxon>
        <taxon>Hypocreomycetidae</taxon>
        <taxon>Glomerellales</taxon>
        <taxon>Glomerellaceae</taxon>
        <taxon>Colletotrichum</taxon>
        <taxon>Colletotrichum graminicola species complex</taxon>
    </lineage>
</organism>
<gene>
    <name evidence="1" type="ORF">LY79DRAFT_7663</name>
</gene>
<dbReference type="GeneID" id="85449358"/>
<dbReference type="AlphaFoldDB" id="A0AAD8QD29"/>
<protein>
    <submittedName>
        <fullName evidence="1">Uncharacterized protein</fullName>
    </submittedName>
</protein>
<dbReference type="Proteomes" id="UP001230504">
    <property type="component" value="Unassembled WGS sequence"/>
</dbReference>
<evidence type="ECO:0000313" key="1">
    <source>
        <dbReference type="EMBL" id="KAK1600115.1"/>
    </source>
</evidence>
<comment type="caution">
    <text evidence="1">The sequence shown here is derived from an EMBL/GenBank/DDBJ whole genome shotgun (WGS) entry which is preliminary data.</text>
</comment>
<accession>A0AAD8QD29</accession>
<proteinExistence type="predicted"/>
<sequence length="174" mass="19974">MDVEDVGQCCRQVVPPLFLFSLASLSLLGKRLAKRGAYLTFDINEKPFLLFSSLLHNKARDDSQITHDRKRMTDHPWWQRDLNIISEAWSAQALITPLLRPRGIFCLGFQRLIFTSFPFSCSPPHALINSKLLFGPVTKFEVSSTGHFFNYQIAVYYHLFILVDFSHSLPVGRD</sequence>
<name>A0AAD8QD29_9PEZI</name>